<proteinExistence type="predicted"/>
<reference evidence="2" key="1">
    <citation type="journal article" date="2020" name="Nature">
        <title>Giant virus diversity and host interactions through global metagenomics.</title>
        <authorList>
            <person name="Schulz F."/>
            <person name="Roux S."/>
            <person name="Paez-Espino D."/>
            <person name="Jungbluth S."/>
            <person name="Walsh D.A."/>
            <person name="Denef V.J."/>
            <person name="McMahon K.D."/>
            <person name="Konstantinidis K.T."/>
            <person name="Eloe-Fadrosh E.A."/>
            <person name="Kyrpides N.C."/>
            <person name="Woyke T."/>
        </authorList>
    </citation>
    <scope>NUCLEOTIDE SEQUENCE</scope>
    <source>
        <strain evidence="2">GVMAG-M-3300023184-167</strain>
    </source>
</reference>
<evidence type="ECO:0000313" key="2">
    <source>
        <dbReference type="EMBL" id="QHT83181.1"/>
    </source>
</evidence>
<keyword evidence="1" id="KW-1133">Transmembrane helix</keyword>
<evidence type="ECO:0000256" key="1">
    <source>
        <dbReference type="SAM" id="Phobius"/>
    </source>
</evidence>
<dbReference type="AlphaFoldDB" id="A0A6C0HR65"/>
<keyword evidence="1" id="KW-0812">Transmembrane</keyword>
<name>A0A6C0HR65_9ZZZZ</name>
<keyword evidence="1" id="KW-0472">Membrane</keyword>
<accession>A0A6C0HR65</accession>
<feature type="transmembrane region" description="Helical" evidence="1">
    <location>
        <begin position="68"/>
        <end position="89"/>
    </location>
</feature>
<protein>
    <submittedName>
        <fullName evidence="2">Uncharacterized protein</fullName>
    </submittedName>
</protein>
<sequence length="182" mass="20426">MEELKKSESNIFNFITNSLKGSEINYSNGNLPVMDKMRTLGQTTSLSPSPSFFSSISPQSKQSSLPNVLKLVGVLLLLFLIFKIAQHYLLFDKVNNGLKTVVRVVEKDLSKIGIKNPLFNTSNNLNSNQILDFLLTKPPKNDWCFVGESDKNRYCTLMQGEKCMSGNIFPSKDICVNPKLKI</sequence>
<organism evidence="2">
    <name type="scientific">viral metagenome</name>
    <dbReference type="NCBI Taxonomy" id="1070528"/>
    <lineage>
        <taxon>unclassified sequences</taxon>
        <taxon>metagenomes</taxon>
        <taxon>organismal metagenomes</taxon>
    </lineage>
</organism>
<dbReference type="EMBL" id="MN740006">
    <property type="protein sequence ID" value="QHT83181.1"/>
    <property type="molecule type" value="Genomic_DNA"/>
</dbReference>